<evidence type="ECO:0000256" key="5">
    <source>
        <dbReference type="SAM" id="SignalP"/>
    </source>
</evidence>
<dbReference type="Pfam" id="PF01395">
    <property type="entry name" value="PBP_GOBP"/>
    <property type="match status" value="1"/>
</dbReference>
<feature type="chain" id="PRO_5035450817" evidence="5">
    <location>
        <begin position="22"/>
        <end position="249"/>
    </location>
</feature>
<feature type="compositionally biased region" description="Basic and acidic residues" evidence="4">
    <location>
        <begin position="66"/>
        <end position="75"/>
    </location>
</feature>
<keyword evidence="3" id="KW-0964">Secreted</keyword>
<evidence type="ECO:0000256" key="1">
    <source>
        <dbReference type="ARBA" id="ARBA00004613"/>
    </source>
</evidence>
<evidence type="ECO:0000256" key="4">
    <source>
        <dbReference type="SAM" id="MobiDB-lite"/>
    </source>
</evidence>
<dbReference type="GO" id="GO:0005576">
    <property type="term" value="C:extracellular region"/>
    <property type="evidence" value="ECO:0007669"/>
    <property type="project" value="UniProtKB-SubCell"/>
</dbReference>
<evidence type="ECO:0000256" key="3">
    <source>
        <dbReference type="ARBA" id="ARBA00022525"/>
    </source>
</evidence>
<comment type="subcellular location">
    <subcellularLocation>
        <location evidence="1">Secreted</location>
    </subcellularLocation>
</comment>
<evidence type="ECO:0000256" key="2">
    <source>
        <dbReference type="ARBA" id="ARBA00008098"/>
    </source>
</evidence>
<dbReference type="SUPFAM" id="SSF47565">
    <property type="entry name" value="Insect pheromone/odorant-binding proteins"/>
    <property type="match status" value="1"/>
</dbReference>
<dbReference type="PANTHER" id="PTHR21066:SF9">
    <property type="entry name" value="ODORANT-BINDING PROTEIN 59A"/>
    <property type="match status" value="1"/>
</dbReference>
<dbReference type="EMBL" id="MT813041">
    <property type="protein sequence ID" value="UCU84646.1"/>
    <property type="molecule type" value="mRNA"/>
</dbReference>
<name>A0A8K1NBA7_9HYME</name>
<dbReference type="Gene3D" id="1.10.238.20">
    <property type="entry name" value="Pheromone/general odorant binding protein domain"/>
    <property type="match status" value="1"/>
</dbReference>
<dbReference type="GO" id="GO:0005549">
    <property type="term" value="F:odorant binding"/>
    <property type="evidence" value="ECO:0007669"/>
    <property type="project" value="InterPro"/>
</dbReference>
<organism evidence="6">
    <name type="scientific">Trissolcus japonicus</name>
    <dbReference type="NCBI Taxonomy" id="1388796"/>
    <lineage>
        <taxon>Eukaryota</taxon>
        <taxon>Metazoa</taxon>
        <taxon>Ecdysozoa</taxon>
        <taxon>Arthropoda</taxon>
        <taxon>Hexapoda</taxon>
        <taxon>Insecta</taxon>
        <taxon>Pterygota</taxon>
        <taxon>Neoptera</taxon>
        <taxon>Endopterygota</taxon>
        <taxon>Hymenoptera</taxon>
        <taxon>Apocrita</taxon>
        <taxon>Proctotrupomorpha</taxon>
        <taxon>Platygastroidea</taxon>
        <taxon>Scelionidae</taxon>
        <taxon>Telenominae</taxon>
        <taxon>Trissolcus</taxon>
    </lineage>
</organism>
<reference evidence="6" key="1">
    <citation type="submission" date="2020-07" db="EMBL/GenBank/DDBJ databases">
        <authorList>
            <person name="Zhong Y.Z."/>
        </authorList>
    </citation>
    <scope>NUCLEOTIDE SEQUENCE</scope>
</reference>
<sequence length="249" mass="29822">MNKFCLFVLCYSILFWNIASALKCRTGNEEDNEQYYKIMDDCKKRYTMQDSRDSDSDESMSSNDDNFDRRSMSSGRFNDDFGRNWMNGMRNQNGQRGRDWNNRSLSDIYSRNMNRRMGMGRDYDDQRYNRRNQNWHFTNGGNFDRRFDDQHNRGYDQQDQSCATQCFFNELNLVDQRGFPDRSAVNSILLEDIQDPELKDFVEEAVVQCFHYLNLEGKQNKCQYSQHLLSCLIEKGEERCDDWISNYKK</sequence>
<comment type="similarity">
    <text evidence="2">Belongs to the PBP/GOBP family.</text>
</comment>
<dbReference type="PANTHER" id="PTHR21066">
    <property type="entry name" value="ODORANT-BINDING PROTEIN 59A-RELATED"/>
    <property type="match status" value="1"/>
</dbReference>
<keyword evidence="5" id="KW-0732">Signal</keyword>
<dbReference type="InterPro" id="IPR036728">
    <property type="entry name" value="PBP_GOBP_sf"/>
</dbReference>
<evidence type="ECO:0000313" key="6">
    <source>
        <dbReference type="EMBL" id="UCU84646.1"/>
    </source>
</evidence>
<accession>A0A8K1NBA7</accession>
<feature type="region of interest" description="Disordered" evidence="4">
    <location>
        <begin position="48"/>
        <end position="75"/>
    </location>
</feature>
<proteinExistence type="evidence at transcript level"/>
<dbReference type="InterPro" id="IPR052295">
    <property type="entry name" value="Odorant-binding_protein"/>
</dbReference>
<dbReference type="InterPro" id="IPR006170">
    <property type="entry name" value="PBP/GOBP"/>
</dbReference>
<dbReference type="AlphaFoldDB" id="A0A8K1NBA7"/>
<feature type="signal peptide" evidence="5">
    <location>
        <begin position="1"/>
        <end position="21"/>
    </location>
</feature>
<protein>
    <submittedName>
        <fullName evidence="6">Odorant binding protein 5</fullName>
    </submittedName>
</protein>